<dbReference type="SUPFAM" id="SSF51735">
    <property type="entry name" value="NAD(P)-binding Rossmann-fold domains"/>
    <property type="match status" value="1"/>
</dbReference>
<dbReference type="InterPro" id="IPR013154">
    <property type="entry name" value="ADH-like_N"/>
</dbReference>
<sequence length="336" mass="34851">MRALVLQSYGGREAMALTDVPAPTAGAGEVLIRTRAVGLNPVDAMHREGDFKAIAPDDFPTVAGNELSGTVETVGAGVTAFAPGDAVITRVDPSGHGAFAELAAVRADWVAAAPARMPLTDAAGLPLAGLTAQQALGPEHLDLQPGERLLITGAAGGVGLIATRLAHLRGAHVTVTASAAGEPYVREAGADAVIDYRARTVAEGGERFDKVFDLIGGDQMAELLGSIEPGGRLVTIAGPPSPGSLRETARPSRRPLAAVVSRVASAKVRRAAKKAGVTYEFFLMHPDGAGLAELVRLVDAGELAVTVDSRYPLADWEQAFERLESHHAKGKVLLEF</sequence>
<evidence type="ECO:0000259" key="1">
    <source>
        <dbReference type="SMART" id="SM00829"/>
    </source>
</evidence>
<evidence type="ECO:0000313" key="2">
    <source>
        <dbReference type="EMBL" id="MCV7628526.1"/>
    </source>
</evidence>
<dbReference type="Pfam" id="PF08240">
    <property type="entry name" value="ADH_N"/>
    <property type="match status" value="1"/>
</dbReference>
<dbReference type="SUPFAM" id="SSF50129">
    <property type="entry name" value="GroES-like"/>
    <property type="match status" value="1"/>
</dbReference>
<dbReference type="InterPro" id="IPR011032">
    <property type="entry name" value="GroES-like_sf"/>
</dbReference>
<gene>
    <name evidence="2" type="ORF">M3A82_004090</name>
</gene>
<dbReference type="InterPro" id="IPR020843">
    <property type="entry name" value="ER"/>
</dbReference>
<dbReference type="InterPro" id="IPR050700">
    <property type="entry name" value="YIM1/Zinc_Alcohol_DH_Fams"/>
</dbReference>
<dbReference type="Gene3D" id="3.90.180.10">
    <property type="entry name" value="Medium-chain alcohol dehydrogenases, catalytic domain"/>
    <property type="match status" value="1"/>
</dbReference>
<name>A0AAP3ERQ1_MICLU</name>
<dbReference type="CDD" id="cd05289">
    <property type="entry name" value="MDR_like_2"/>
    <property type="match status" value="1"/>
</dbReference>
<organism evidence="2 3">
    <name type="scientific">Micrococcus luteus</name>
    <name type="common">Micrococcus lysodeikticus</name>
    <dbReference type="NCBI Taxonomy" id="1270"/>
    <lineage>
        <taxon>Bacteria</taxon>
        <taxon>Bacillati</taxon>
        <taxon>Actinomycetota</taxon>
        <taxon>Actinomycetes</taxon>
        <taxon>Micrococcales</taxon>
        <taxon>Micrococcaceae</taxon>
        <taxon>Micrococcus</taxon>
    </lineage>
</organism>
<evidence type="ECO:0000313" key="3">
    <source>
        <dbReference type="Proteomes" id="UP001205867"/>
    </source>
</evidence>
<dbReference type="EMBL" id="JALXKZ020000005">
    <property type="protein sequence ID" value="MCV7628526.1"/>
    <property type="molecule type" value="Genomic_DNA"/>
</dbReference>
<dbReference type="Proteomes" id="UP001205867">
    <property type="component" value="Unassembled WGS sequence"/>
</dbReference>
<dbReference type="PANTHER" id="PTHR11695">
    <property type="entry name" value="ALCOHOL DEHYDROGENASE RELATED"/>
    <property type="match status" value="1"/>
</dbReference>
<dbReference type="InterPro" id="IPR036291">
    <property type="entry name" value="NAD(P)-bd_dom_sf"/>
</dbReference>
<dbReference type="SMART" id="SM00829">
    <property type="entry name" value="PKS_ER"/>
    <property type="match status" value="1"/>
</dbReference>
<dbReference type="GO" id="GO:0016491">
    <property type="term" value="F:oxidoreductase activity"/>
    <property type="evidence" value="ECO:0007669"/>
    <property type="project" value="InterPro"/>
</dbReference>
<feature type="domain" description="Enoyl reductase (ER)" evidence="1">
    <location>
        <begin position="10"/>
        <end position="334"/>
    </location>
</feature>
<protein>
    <submittedName>
        <fullName evidence="2">NADP-dependent oxidoreductase</fullName>
    </submittedName>
</protein>
<dbReference type="PANTHER" id="PTHR11695:SF294">
    <property type="entry name" value="RETICULON-4-INTERACTING PROTEIN 1, MITOCHONDRIAL"/>
    <property type="match status" value="1"/>
</dbReference>
<reference evidence="2" key="1">
    <citation type="submission" date="2023-06" db="EMBL/GenBank/DDBJ databases">
        <title>lsaBGC provides a comprehensive framework for evolutionary analysis of biosynthetic gene clusters within focal taxa.</title>
        <authorList>
            <person name="Salamzade R."/>
            <person name="Sandstrom S."/>
            <person name="Kalan L.R."/>
        </authorList>
    </citation>
    <scope>NUCLEOTIDE SEQUENCE</scope>
    <source>
        <strain evidence="2">P3-SID899</strain>
    </source>
</reference>
<dbReference type="Pfam" id="PF13602">
    <property type="entry name" value="ADH_zinc_N_2"/>
    <property type="match status" value="1"/>
</dbReference>
<comment type="caution">
    <text evidence="2">The sequence shown here is derived from an EMBL/GenBank/DDBJ whole genome shotgun (WGS) entry which is preliminary data.</text>
</comment>
<accession>A0AAP3ERQ1</accession>
<proteinExistence type="predicted"/>
<dbReference type="RefSeq" id="WP_049160996.1">
    <property type="nucleotide sequence ID" value="NZ_CBDRLD010000021.1"/>
</dbReference>
<dbReference type="Gene3D" id="3.40.50.720">
    <property type="entry name" value="NAD(P)-binding Rossmann-like Domain"/>
    <property type="match status" value="1"/>
</dbReference>
<dbReference type="AlphaFoldDB" id="A0AAP3ERQ1"/>